<evidence type="ECO:0008006" key="2">
    <source>
        <dbReference type="Google" id="ProtNLM"/>
    </source>
</evidence>
<feature type="non-terminal residue" evidence="1">
    <location>
        <position position="58"/>
    </location>
</feature>
<sequence>MLINDGDTVCVVGGGPGGSACAMVLLQEARQLGRKIRVVLIEHKKFSENRHYNQCIGV</sequence>
<accession>A0A382D5U7</accession>
<dbReference type="AlphaFoldDB" id="A0A382D5U7"/>
<dbReference type="EMBL" id="UINC01037798">
    <property type="protein sequence ID" value="SVB33828.1"/>
    <property type="molecule type" value="Genomic_DNA"/>
</dbReference>
<gene>
    <name evidence="1" type="ORF">METZ01_LOCUS186682</name>
</gene>
<proteinExistence type="predicted"/>
<reference evidence="1" key="1">
    <citation type="submission" date="2018-05" db="EMBL/GenBank/DDBJ databases">
        <authorList>
            <person name="Lanie J.A."/>
            <person name="Ng W.-L."/>
            <person name="Kazmierczak K.M."/>
            <person name="Andrzejewski T.M."/>
            <person name="Davidsen T.M."/>
            <person name="Wayne K.J."/>
            <person name="Tettelin H."/>
            <person name="Glass J.I."/>
            <person name="Rusch D."/>
            <person name="Podicherti R."/>
            <person name="Tsui H.-C.T."/>
            <person name="Winkler M.E."/>
        </authorList>
    </citation>
    <scope>NUCLEOTIDE SEQUENCE</scope>
</reference>
<dbReference type="InterPro" id="IPR036188">
    <property type="entry name" value="FAD/NAD-bd_sf"/>
</dbReference>
<evidence type="ECO:0000313" key="1">
    <source>
        <dbReference type="EMBL" id="SVB33828.1"/>
    </source>
</evidence>
<dbReference type="SUPFAM" id="SSF51905">
    <property type="entry name" value="FAD/NAD(P)-binding domain"/>
    <property type="match status" value="1"/>
</dbReference>
<organism evidence="1">
    <name type="scientific">marine metagenome</name>
    <dbReference type="NCBI Taxonomy" id="408172"/>
    <lineage>
        <taxon>unclassified sequences</taxon>
        <taxon>metagenomes</taxon>
        <taxon>ecological metagenomes</taxon>
    </lineage>
</organism>
<dbReference type="Gene3D" id="3.50.50.60">
    <property type="entry name" value="FAD/NAD(P)-binding domain"/>
    <property type="match status" value="1"/>
</dbReference>
<name>A0A382D5U7_9ZZZZ</name>
<protein>
    <recommendedName>
        <fullName evidence="2">FAD-binding domain-containing protein</fullName>
    </recommendedName>
</protein>